<gene>
    <name evidence="1" type="ORF">AV903_23895</name>
</gene>
<name>A0A345CY43_9GAMM</name>
<proteinExistence type="predicted"/>
<evidence type="ECO:0008006" key="3">
    <source>
        <dbReference type="Google" id="ProtNLM"/>
    </source>
</evidence>
<dbReference type="AlphaFoldDB" id="A0A345CY43"/>
<organism evidence="1 2">
    <name type="scientific">Erwinia tracheiphila</name>
    <dbReference type="NCBI Taxonomy" id="65700"/>
    <lineage>
        <taxon>Bacteria</taxon>
        <taxon>Pseudomonadati</taxon>
        <taxon>Pseudomonadota</taxon>
        <taxon>Gammaproteobacteria</taxon>
        <taxon>Enterobacterales</taxon>
        <taxon>Erwiniaceae</taxon>
        <taxon>Erwinia</taxon>
    </lineage>
</organism>
<dbReference type="EMBL" id="CP013970">
    <property type="protein sequence ID" value="AXF78360.1"/>
    <property type="molecule type" value="Genomic_DNA"/>
</dbReference>
<evidence type="ECO:0000313" key="1">
    <source>
        <dbReference type="EMBL" id="AXF78360.1"/>
    </source>
</evidence>
<accession>A0A345CY43</accession>
<dbReference type="RefSeq" id="WP_233481396.1">
    <property type="nucleotide sequence ID" value="NZ_CP013970.1"/>
</dbReference>
<dbReference type="Proteomes" id="UP000264980">
    <property type="component" value="Chromosome"/>
</dbReference>
<reference evidence="1 2" key="1">
    <citation type="submission" date="2016-01" db="EMBL/GenBank/DDBJ databases">
        <authorList>
            <person name="Oliw E.H."/>
        </authorList>
    </citation>
    <scope>NUCLEOTIDE SEQUENCE [LARGE SCALE GENOMIC DNA]</scope>
    <source>
        <strain evidence="1 2">MDcuke</strain>
    </source>
</reference>
<evidence type="ECO:0000313" key="2">
    <source>
        <dbReference type="Proteomes" id="UP000264980"/>
    </source>
</evidence>
<protein>
    <recommendedName>
        <fullName evidence="3">Mobilization protein</fullName>
    </recommendedName>
</protein>
<sequence>MDNLFNPPTAENLRIHCVSVRLNNSELNTLNQERKQYAKGEWLRMCLLRNHVPVVPEINQSAWKMFGEINQRLNKLLNHLNAKQCCSPLTKTELFAVKRQIGDLRSRLLTADLWSIPSNEGHAEDQTR</sequence>